<evidence type="ECO:0000256" key="1">
    <source>
        <dbReference type="SAM" id="MobiDB-lite"/>
    </source>
</evidence>
<reference evidence="4 5" key="1">
    <citation type="submission" date="2014-03" db="EMBL/GenBank/DDBJ databases">
        <title>Bradyrhizobium valentinum sp. nov., isolated from effective nodules of Lupinus mariae-josephae, a lupine endemic of basic-lime soils in Eastern Spain.</title>
        <authorList>
            <person name="Duran D."/>
            <person name="Rey L."/>
            <person name="Navarro A."/>
            <person name="Busquets A."/>
            <person name="Imperial J."/>
            <person name="Ruiz-Argueso T."/>
        </authorList>
    </citation>
    <scope>NUCLEOTIDE SEQUENCE [LARGE SCALE GENOMIC DNA]</scope>
    <source>
        <strain evidence="4 5">PAC68</strain>
    </source>
</reference>
<evidence type="ECO:0000256" key="2">
    <source>
        <dbReference type="SAM" id="SignalP"/>
    </source>
</evidence>
<feature type="domain" description="DUF2147" evidence="3">
    <location>
        <begin position="176"/>
        <end position="266"/>
    </location>
</feature>
<dbReference type="OrthoDB" id="9811671at2"/>
<dbReference type="PANTHER" id="PTHR36919">
    <property type="entry name" value="BLR1215 PROTEIN"/>
    <property type="match status" value="1"/>
</dbReference>
<dbReference type="Pfam" id="PF09917">
    <property type="entry name" value="DUF2147"/>
    <property type="match status" value="1"/>
</dbReference>
<organism evidence="4 5">
    <name type="scientific">Bradyrhizobium jicamae</name>
    <dbReference type="NCBI Taxonomy" id="280332"/>
    <lineage>
        <taxon>Bacteria</taxon>
        <taxon>Pseudomonadati</taxon>
        <taxon>Pseudomonadota</taxon>
        <taxon>Alphaproteobacteria</taxon>
        <taxon>Hyphomicrobiales</taxon>
        <taxon>Nitrobacteraceae</taxon>
        <taxon>Bradyrhizobium</taxon>
    </lineage>
</organism>
<dbReference type="RefSeq" id="WP_057840819.1">
    <property type="nucleotide sequence ID" value="NZ_LLXZ01000229.1"/>
</dbReference>
<dbReference type="AlphaFoldDB" id="A0A0R3KK39"/>
<dbReference type="Gene3D" id="2.40.128.520">
    <property type="match status" value="1"/>
</dbReference>
<feature type="signal peptide" evidence="2">
    <location>
        <begin position="1"/>
        <end position="19"/>
    </location>
</feature>
<gene>
    <name evidence="4" type="ORF">CQ12_31845</name>
</gene>
<keyword evidence="2" id="KW-0732">Signal</keyword>
<dbReference type="Proteomes" id="UP000050863">
    <property type="component" value="Unassembled WGS sequence"/>
</dbReference>
<comment type="caution">
    <text evidence="4">The sequence shown here is derived from an EMBL/GenBank/DDBJ whole genome shotgun (WGS) entry which is preliminary data.</text>
</comment>
<evidence type="ECO:0000313" key="4">
    <source>
        <dbReference type="EMBL" id="KRQ93058.1"/>
    </source>
</evidence>
<accession>A0A0R3KK39</accession>
<evidence type="ECO:0000259" key="3">
    <source>
        <dbReference type="Pfam" id="PF09917"/>
    </source>
</evidence>
<feature type="region of interest" description="Disordered" evidence="1">
    <location>
        <begin position="143"/>
        <end position="181"/>
    </location>
</feature>
<proteinExistence type="predicted"/>
<dbReference type="STRING" id="280332.CQ12_31845"/>
<feature type="region of interest" description="Disordered" evidence="1">
    <location>
        <begin position="44"/>
        <end position="104"/>
    </location>
</feature>
<feature type="compositionally biased region" description="Polar residues" evidence="1">
    <location>
        <begin position="44"/>
        <end position="53"/>
    </location>
</feature>
<evidence type="ECO:0000313" key="5">
    <source>
        <dbReference type="Proteomes" id="UP000050863"/>
    </source>
</evidence>
<sequence length="283" mass="30612">MKWFCFLAVLMLLSSSAHAGRSISFSIGGHRVYIESSRHCRSASCVTSKSGPRSLNWRHKRDRYGDDRDVGVVPTRPVPPAPQTVSPPAPPVTRPPPVKTIVTAPPPAVYTTAASTTETVEAPPPAQPAPPEAQQVSIALPPSQPVAKPVEGAQPAQQVERVAHQPEEEPSDSPIGDWQTDGKGTVRVAKCGNALCGYALTASSENGEAILVNMKPKTERQWTGSVYSQDRRETYYGTMSMKGTNTLRVEACALFRFFCSGNNWSRIMRRADSLVMVSAGPRS</sequence>
<dbReference type="PANTHER" id="PTHR36919:SF2">
    <property type="entry name" value="BLL6627 PROTEIN"/>
    <property type="match status" value="1"/>
</dbReference>
<feature type="chain" id="PRO_5006442153" description="DUF2147 domain-containing protein" evidence="2">
    <location>
        <begin position="20"/>
        <end position="283"/>
    </location>
</feature>
<dbReference type="InterPro" id="IPR019223">
    <property type="entry name" value="DUF2147"/>
</dbReference>
<name>A0A0R3KK39_9BRAD</name>
<protein>
    <recommendedName>
        <fullName evidence="3">DUF2147 domain-containing protein</fullName>
    </recommendedName>
</protein>
<keyword evidence="5" id="KW-1185">Reference proteome</keyword>
<feature type="compositionally biased region" description="Pro residues" evidence="1">
    <location>
        <begin position="76"/>
        <end position="104"/>
    </location>
</feature>
<dbReference type="EMBL" id="LLXZ01000229">
    <property type="protein sequence ID" value="KRQ93058.1"/>
    <property type="molecule type" value="Genomic_DNA"/>
</dbReference>